<keyword evidence="2" id="KW-1185">Reference proteome</keyword>
<name>A0AAD8IHN3_9APIA</name>
<evidence type="ECO:0000313" key="1">
    <source>
        <dbReference type="EMBL" id="KAK1384100.1"/>
    </source>
</evidence>
<reference evidence="1" key="2">
    <citation type="submission" date="2023-05" db="EMBL/GenBank/DDBJ databases">
        <authorList>
            <person name="Schelkunov M.I."/>
        </authorList>
    </citation>
    <scope>NUCLEOTIDE SEQUENCE</scope>
    <source>
        <strain evidence="1">Hsosn_3</strain>
        <tissue evidence="1">Leaf</tissue>
    </source>
</reference>
<organism evidence="1 2">
    <name type="scientific">Heracleum sosnowskyi</name>
    <dbReference type="NCBI Taxonomy" id="360622"/>
    <lineage>
        <taxon>Eukaryota</taxon>
        <taxon>Viridiplantae</taxon>
        <taxon>Streptophyta</taxon>
        <taxon>Embryophyta</taxon>
        <taxon>Tracheophyta</taxon>
        <taxon>Spermatophyta</taxon>
        <taxon>Magnoliopsida</taxon>
        <taxon>eudicotyledons</taxon>
        <taxon>Gunneridae</taxon>
        <taxon>Pentapetalae</taxon>
        <taxon>asterids</taxon>
        <taxon>campanulids</taxon>
        <taxon>Apiales</taxon>
        <taxon>Apiaceae</taxon>
        <taxon>Apioideae</taxon>
        <taxon>apioid superclade</taxon>
        <taxon>Tordylieae</taxon>
        <taxon>Tordyliinae</taxon>
        <taxon>Heracleum</taxon>
    </lineage>
</organism>
<proteinExistence type="predicted"/>
<gene>
    <name evidence="1" type="ORF">POM88_021835</name>
</gene>
<protein>
    <submittedName>
        <fullName evidence="1">Uncharacterized protein</fullName>
    </submittedName>
</protein>
<dbReference type="AlphaFoldDB" id="A0AAD8IHN3"/>
<comment type="caution">
    <text evidence="1">The sequence shown here is derived from an EMBL/GenBank/DDBJ whole genome shotgun (WGS) entry which is preliminary data.</text>
</comment>
<evidence type="ECO:0000313" key="2">
    <source>
        <dbReference type="Proteomes" id="UP001237642"/>
    </source>
</evidence>
<dbReference type="Proteomes" id="UP001237642">
    <property type="component" value="Unassembled WGS sequence"/>
</dbReference>
<reference evidence="1" key="1">
    <citation type="submission" date="2023-02" db="EMBL/GenBank/DDBJ databases">
        <title>Genome of toxic invasive species Heracleum sosnowskyi carries increased number of genes despite the absence of recent whole-genome duplications.</title>
        <authorList>
            <person name="Schelkunov M."/>
            <person name="Shtratnikova V."/>
            <person name="Makarenko M."/>
            <person name="Klepikova A."/>
            <person name="Omelchenko D."/>
            <person name="Novikova G."/>
            <person name="Obukhova E."/>
            <person name="Bogdanov V."/>
            <person name="Penin A."/>
            <person name="Logacheva M."/>
        </authorList>
    </citation>
    <scope>NUCLEOTIDE SEQUENCE</scope>
    <source>
        <strain evidence="1">Hsosn_3</strain>
        <tissue evidence="1">Leaf</tissue>
    </source>
</reference>
<accession>A0AAD8IHN3</accession>
<dbReference type="EMBL" id="JAUIZM010000005">
    <property type="protein sequence ID" value="KAK1384100.1"/>
    <property type="molecule type" value="Genomic_DNA"/>
</dbReference>
<sequence length="217" mass="25374">MLSHLLKQDAQSREYTNIRVDKNRSAFFTLGAVFPYGSLVKDTTPDMYMIITNKTKDRIILYTPTCYGIPEGDECMTWLSHWRFGNHEVGSGDEINVSIFIYNYIPSIEVKEVGIDLVYEELEQACVHSAKRQKIQQARDKTFQYIILVDLQPDIHHGTTQLYLLGCSPIRPDCLVENMYWRRLVGLRVFKVNLTNSESQQLYYLLRSSLPFRYRRS</sequence>